<reference evidence="6" key="1">
    <citation type="submission" date="2023-03" db="EMBL/GenBank/DDBJ databases">
        <authorList>
            <person name="Steffen K."/>
            <person name="Cardenas P."/>
        </authorList>
    </citation>
    <scope>NUCLEOTIDE SEQUENCE</scope>
</reference>
<protein>
    <submittedName>
        <fullName evidence="6">Sodium/calcium exchanger 2</fullName>
    </submittedName>
</protein>
<dbReference type="SUPFAM" id="SSF141072">
    <property type="entry name" value="CalX-like"/>
    <property type="match status" value="2"/>
</dbReference>
<dbReference type="InterPro" id="IPR003644">
    <property type="entry name" value="Calx_beta"/>
</dbReference>
<evidence type="ECO:0000256" key="3">
    <source>
        <dbReference type="ARBA" id="ARBA00022837"/>
    </source>
</evidence>
<sequence length="207" mass="22701">MDYDPLDTTLQFAECDRMRCVNITINEDETLENIESFFVTLERNGLDSSITLNPTRAEIEIRDDDGPGVVGLEQTFYTTSEGVGTVEVCAVVYSPNGSLACPIDFAFSVELQTRDGDAVSTMDYGSITTTLPFGRCDTRSRVNVPITDDEVLEDTESFFVSLLRNGLKSTITLVPTQGEIEIIDNDVAVIGLERTVYSIQEGSARGV</sequence>
<feature type="domain" description="Calx-beta" evidence="5">
    <location>
        <begin position="57"/>
        <end position="163"/>
    </location>
</feature>
<keyword evidence="2" id="KW-0677">Repeat</keyword>
<feature type="non-terminal residue" evidence="6">
    <location>
        <position position="207"/>
    </location>
</feature>
<evidence type="ECO:0000313" key="7">
    <source>
        <dbReference type="Proteomes" id="UP001174909"/>
    </source>
</evidence>
<evidence type="ECO:0000313" key="6">
    <source>
        <dbReference type="EMBL" id="CAI8022910.1"/>
    </source>
</evidence>
<accession>A0AA35S3S3</accession>
<dbReference type="Pfam" id="PF03160">
    <property type="entry name" value="Calx-beta"/>
    <property type="match status" value="1"/>
</dbReference>
<dbReference type="EMBL" id="CASHTH010001983">
    <property type="protein sequence ID" value="CAI8022910.1"/>
    <property type="molecule type" value="Genomic_DNA"/>
</dbReference>
<dbReference type="AlphaFoldDB" id="A0AA35S3S3"/>
<dbReference type="InterPro" id="IPR051171">
    <property type="entry name" value="CaCA"/>
</dbReference>
<name>A0AA35S3S3_GEOBA</name>
<keyword evidence="7" id="KW-1185">Reference proteome</keyword>
<evidence type="ECO:0000256" key="4">
    <source>
        <dbReference type="ARBA" id="ARBA00023065"/>
    </source>
</evidence>
<dbReference type="PANTHER" id="PTHR11878:SF65">
    <property type="entry name" value="NA_CA-EXCHANGE PROTEIN, ISOFORM G"/>
    <property type="match status" value="1"/>
</dbReference>
<organism evidence="6 7">
    <name type="scientific">Geodia barretti</name>
    <name type="common">Barrett's horny sponge</name>
    <dbReference type="NCBI Taxonomy" id="519541"/>
    <lineage>
        <taxon>Eukaryota</taxon>
        <taxon>Metazoa</taxon>
        <taxon>Porifera</taxon>
        <taxon>Demospongiae</taxon>
        <taxon>Heteroscleromorpha</taxon>
        <taxon>Tetractinellida</taxon>
        <taxon>Astrophorina</taxon>
        <taxon>Geodiidae</taxon>
        <taxon>Geodia</taxon>
    </lineage>
</organism>
<proteinExistence type="predicted"/>
<keyword evidence="4" id="KW-0406">Ion transport</keyword>
<evidence type="ECO:0000256" key="1">
    <source>
        <dbReference type="ARBA" id="ARBA00022729"/>
    </source>
</evidence>
<dbReference type="Proteomes" id="UP001174909">
    <property type="component" value="Unassembled WGS sequence"/>
</dbReference>
<dbReference type="SMART" id="SM00237">
    <property type="entry name" value="Calx_beta"/>
    <property type="match status" value="1"/>
</dbReference>
<dbReference type="GO" id="GO:0007154">
    <property type="term" value="P:cell communication"/>
    <property type="evidence" value="ECO:0007669"/>
    <property type="project" value="InterPro"/>
</dbReference>
<keyword evidence="4" id="KW-0813">Transport</keyword>
<dbReference type="GO" id="GO:0030001">
    <property type="term" value="P:metal ion transport"/>
    <property type="evidence" value="ECO:0007669"/>
    <property type="project" value="TreeGrafter"/>
</dbReference>
<dbReference type="GO" id="GO:0016020">
    <property type="term" value="C:membrane"/>
    <property type="evidence" value="ECO:0007669"/>
    <property type="project" value="InterPro"/>
</dbReference>
<dbReference type="InterPro" id="IPR038081">
    <property type="entry name" value="CalX-like_sf"/>
</dbReference>
<comment type="caution">
    <text evidence="6">The sequence shown here is derived from an EMBL/GenBank/DDBJ whole genome shotgun (WGS) entry which is preliminary data.</text>
</comment>
<gene>
    <name evidence="6" type="ORF">GBAR_LOCUS13419</name>
</gene>
<evidence type="ECO:0000256" key="2">
    <source>
        <dbReference type="ARBA" id="ARBA00022737"/>
    </source>
</evidence>
<dbReference type="PANTHER" id="PTHR11878">
    <property type="entry name" value="SODIUM/CALCIUM EXCHANGER"/>
    <property type="match status" value="1"/>
</dbReference>
<keyword evidence="1" id="KW-0732">Signal</keyword>
<evidence type="ECO:0000259" key="5">
    <source>
        <dbReference type="SMART" id="SM00237"/>
    </source>
</evidence>
<keyword evidence="3" id="KW-0106">Calcium</keyword>
<dbReference type="Gene3D" id="2.60.40.2030">
    <property type="match status" value="2"/>
</dbReference>